<reference evidence="12" key="1">
    <citation type="submission" date="2022-04" db="EMBL/GenBank/DDBJ databases">
        <title>Carnegiea gigantea Genome sequencing and assembly v2.</title>
        <authorList>
            <person name="Copetti D."/>
            <person name="Sanderson M.J."/>
            <person name="Burquez A."/>
            <person name="Wojciechowski M.F."/>
        </authorList>
    </citation>
    <scope>NUCLEOTIDE SEQUENCE</scope>
    <source>
        <strain evidence="12">SGP5-SGP5p</strain>
        <tissue evidence="12">Aerial part</tissue>
    </source>
</reference>
<keyword evidence="8 10" id="KW-0472">Membrane</keyword>
<dbReference type="EMBL" id="JAKOGI010000702">
    <property type="protein sequence ID" value="KAJ8431255.1"/>
    <property type="molecule type" value="Genomic_DNA"/>
</dbReference>
<dbReference type="Pfam" id="PF00520">
    <property type="entry name" value="Ion_trans"/>
    <property type="match status" value="1"/>
</dbReference>
<dbReference type="GO" id="GO:0034702">
    <property type="term" value="C:monoatomic ion channel complex"/>
    <property type="evidence" value="ECO:0007669"/>
    <property type="project" value="UniProtKB-KW"/>
</dbReference>
<organism evidence="12 13">
    <name type="scientific">Carnegiea gigantea</name>
    <dbReference type="NCBI Taxonomy" id="171969"/>
    <lineage>
        <taxon>Eukaryota</taxon>
        <taxon>Viridiplantae</taxon>
        <taxon>Streptophyta</taxon>
        <taxon>Embryophyta</taxon>
        <taxon>Tracheophyta</taxon>
        <taxon>Spermatophyta</taxon>
        <taxon>Magnoliopsida</taxon>
        <taxon>eudicotyledons</taxon>
        <taxon>Gunneridae</taxon>
        <taxon>Pentapetalae</taxon>
        <taxon>Caryophyllales</taxon>
        <taxon>Cactineae</taxon>
        <taxon>Cactaceae</taxon>
        <taxon>Cactoideae</taxon>
        <taxon>Echinocereeae</taxon>
        <taxon>Carnegiea</taxon>
    </lineage>
</organism>
<evidence type="ECO:0000256" key="5">
    <source>
        <dbReference type="ARBA" id="ARBA00022882"/>
    </source>
</evidence>
<dbReference type="PANTHER" id="PTHR45743">
    <property type="entry name" value="POTASSIUM CHANNEL AKT1"/>
    <property type="match status" value="1"/>
</dbReference>
<keyword evidence="5" id="KW-0813">Transport</keyword>
<evidence type="ECO:0000256" key="10">
    <source>
        <dbReference type="SAM" id="Phobius"/>
    </source>
</evidence>
<keyword evidence="5" id="KW-0406">Ion transport</keyword>
<evidence type="ECO:0000256" key="8">
    <source>
        <dbReference type="ARBA" id="ARBA00023136"/>
    </source>
</evidence>
<evidence type="ECO:0000313" key="12">
    <source>
        <dbReference type="EMBL" id="KAJ8431255.1"/>
    </source>
</evidence>
<keyword evidence="9" id="KW-0407">Ion channel</keyword>
<evidence type="ECO:0000259" key="11">
    <source>
        <dbReference type="Pfam" id="PF00520"/>
    </source>
</evidence>
<comment type="caution">
    <text evidence="12">The sequence shown here is derived from an EMBL/GenBank/DDBJ whole genome shotgun (WGS) entry which is preliminary data.</text>
</comment>
<dbReference type="OrthoDB" id="426293at2759"/>
<feature type="transmembrane region" description="Helical" evidence="10">
    <location>
        <begin position="96"/>
        <end position="114"/>
    </location>
</feature>
<evidence type="ECO:0000256" key="6">
    <source>
        <dbReference type="ARBA" id="ARBA00022958"/>
    </source>
</evidence>
<feature type="transmembrane region" description="Helical" evidence="10">
    <location>
        <begin position="21"/>
        <end position="45"/>
    </location>
</feature>
<sequence length="152" mass="17466">MFRLQLLRRVSSPFSSFGKCLCFSRTVVILFAVHCVGRFFYHIVAHYCDIKATWIGASMEDVPHFSIWTRYVMSVITTLTTVGYRDLHPMNEYEMVFSIVFTLFNLGLTSYLIGNMTNLVVHGSSRTRKYVRAFTAAFYTTLSSNVNRENGT</sequence>
<dbReference type="AlphaFoldDB" id="A0A9Q1JUE4"/>
<evidence type="ECO:0000256" key="1">
    <source>
        <dbReference type="ARBA" id="ARBA00004141"/>
    </source>
</evidence>
<dbReference type="Proteomes" id="UP001153076">
    <property type="component" value="Unassembled WGS sequence"/>
</dbReference>
<feature type="domain" description="Ion transport" evidence="11">
    <location>
        <begin position="25"/>
        <end position="127"/>
    </location>
</feature>
<keyword evidence="3 10" id="KW-0812">Transmembrane</keyword>
<evidence type="ECO:0000256" key="4">
    <source>
        <dbReference type="ARBA" id="ARBA00022826"/>
    </source>
</evidence>
<accession>A0A9Q1JUE4</accession>
<dbReference type="InterPro" id="IPR045319">
    <property type="entry name" value="KAT/AKT"/>
</dbReference>
<proteinExistence type="predicted"/>
<keyword evidence="4" id="KW-0631">Potassium channel</keyword>
<keyword evidence="2" id="KW-0633">Potassium transport</keyword>
<protein>
    <recommendedName>
        <fullName evidence="11">Ion transport domain-containing protein</fullName>
    </recommendedName>
</protein>
<dbReference type="SUPFAM" id="SSF81324">
    <property type="entry name" value="Voltage-gated potassium channels"/>
    <property type="match status" value="1"/>
</dbReference>
<keyword evidence="7 10" id="KW-1133">Transmembrane helix</keyword>
<gene>
    <name evidence="12" type="ORF">Cgig2_011108</name>
</gene>
<keyword evidence="13" id="KW-1185">Reference proteome</keyword>
<dbReference type="PANTHER" id="PTHR45743:SF2">
    <property type="entry name" value="POTASSIUM CHANNEL AKT1"/>
    <property type="match status" value="1"/>
</dbReference>
<evidence type="ECO:0000256" key="3">
    <source>
        <dbReference type="ARBA" id="ARBA00022692"/>
    </source>
</evidence>
<keyword evidence="5" id="KW-0851">Voltage-gated channel</keyword>
<name>A0A9Q1JUE4_9CARY</name>
<evidence type="ECO:0000256" key="2">
    <source>
        <dbReference type="ARBA" id="ARBA00022538"/>
    </source>
</evidence>
<dbReference type="GO" id="GO:0005249">
    <property type="term" value="F:voltage-gated potassium channel activity"/>
    <property type="evidence" value="ECO:0007669"/>
    <property type="project" value="InterPro"/>
</dbReference>
<evidence type="ECO:0000256" key="9">
    <source>
        <dbReference type="ARBA" id="ARBA00023303"/>
    </source>
</evidence>
<keyword evidence="6" id="KW-0630">Potassium</keyword>
<evidence type="ECO:0000256" key="7">
    <source>
        <dbReference type="ARBA" id="ARBA00022989"/>
    </source>
</evidence>
<evidence type="ECO:0000313" key="13">
    <source>
        <dbReference type="Proteomes" id="UP001153076"/>
    </source>
</evidence>
<comment type="subcellular location">
    <subcellularLocation>
        <location evidence="1">Membrane</location>
        <topology evidence="1">Multi-pass membrane protein</topology>
    </subcellularLocation>
</comment>
<dbReference type="Gene3D" id="1.10.287.70">
    <property type="match status" value="1"/>
</dbReference>
<dbReference type="InterPro" id="IPR005821">
    <property type="entry name" value="Ion_trans_dom"/>
</dbReference>